<feature type="chain" id="PRO_5012882799" description="Secreted protein" evidence="1">
    <location>
        <begin position="31"/>
        <end position="79"/>
    </location>
</feature>
<dbReference type="VEuPathDB" id="FungiDB:FPRO_01354"/>
<dbReference type="AlphaFoldDB" id="A0A1L7V5I7"/>
<accession>A0A1L7V5I7</accession>
<dbReference type="EMBL" id="FJOF01000001">
    <property type="protein sequence ID" value="CZR34302.1"/>
    <property type="molecule type" value="Genomic_DNA"/>
</dbReference>
<evidence type="ECO:0000313" key="3">
    <source>
        <dbReference type="Proteomes" id="UP000183971"/>
    </source>
</evidence>
<keyword evidence="1" id="KW-0732">Signal</keyword>
<dbReference type="RefSeq" id="XP_031075119.1">
    <property type="nucleotide sequence ID" value="XM_031232406.1"/>
</dbReference>
<keyword evidence="3" id="KW-1185">Reference proteome</keyword>
<proteinExistence type="predicted"/>
<organism evidence="2 3">
    <name type="scientific">Fusarium proliferatum (strain ET1)</name>
    <name type="common">Orchid endophyte fungus</name>
    <dbReference type="NCBI Taxonomy" id="1227346"/>
    <lineage>
        <taxon>Eukaryota</taxon>
        <taxon>Fungi</taxon>
        <taxon>Dikarya</taxon>
        <taxon>Ascomycota</taxon>
        <taxon>Pezizomycotina</taxon>
        <taxon>Sordariomycetes</taxon>
        <taxon>Hypocreomycetidae</taxon>
        <taxon>Hypocreales</taxon>
        <taxon>Nectriaceae</taxon>
        <taxon>Fusarium</taxon>
        <taxon>Fusarium fujikuroi species complex</taxon>
    </lineage>
</organism>
<sequence>MAFDLLGPVVRSSLLLVVVVSARFRPSASSQVCSPTLVVLRCAGGDLRHSHPSQICIPTQNTLTLVVEGDCGYRRQLET</sequence>
<comment type="caution">
    <text evidence="2">The sequence shown here is derived from an EMBL/GenBank/DDBJ whole genome shotgun (WGS) entry which is preliminary data.</text>
</comment>
<name>A0A1L7V5I7_FUSPR</name>
<feature type="signal peptide" evidence="1">
    <location>
        <begin position="1"/>
        <end position="30"/>
    </location>
</feature>
<evidence type="ECO:0008006" key="4">
    <source>
        <dbReference type="Google" id="ProtNLM"/>
    </source>
</evidence>
<reference evidence="3" key="1">
    <citation type="journal article" date="2016" name="Genome Biol. Evol.">
        <title>Comparative 'omics' of the Fusarium fujikuroi species complex highlights differences in genetic potential and metabolite synthesis.</title>
        <authorList>
            <person name="Niehaus E.-M."/>
            <person name="Muensterkoetter M."/>
            <person name="Proctor R.H."/>
            <person name="Brown D.W."/>
            <person name="Sharon A."/>
            <person name="Idan Y."/>
            <person name="Oren-Young L."/>
            <person name="Sieber C.M."/>
            <person name="Novak O."/>
            <person name="Pencik A."/>
            <person name="Tarkowska D."/>
            <person name="Hromadova K."/>
            <person name="Freeman S."/>
            <person name="Maymon M."/>
            <person name="Elazar M."/>
            <person name="Youssef S.A."/>
            <person name="El-Shabrawy E.S.M."/>
            <person name="Shalaby A.B.A."/>
            <person name="Houterman P."/>
            <person name="Brock N.L."/>
            <person name="Burkhardt I."/>
            <person name="Tsavkelova E.A."/>
            <person name="Dickschat J.S."/>
            <person name="Galuszka P."/>
            <person name="Gueldener U."/>
            <person name="Tudzynski B."/>
        </authorList>
    </citation>
    <scope>NUCLEOTIDE SEQUENCE [LARGE SCALE GENOMIC DNA]</scope>
    <source>
        <strain evidence="3">ET1</strain>
    </source>
</reference>
<evidence type="ECO:0000313" key="2">
    <source>
        <dbReference type="EMBL" id="CZR34302.1"/>
    </source>
</evidence>
<gene>
    <name evidence="2" type="ORF">FPRO_01354</name>
</gene>
<evidence type="ECO:0000256" key="1">
    <source>
        <dbReference type="SAM" id="SignalP"/>
    </source>
</evidence>
<dbReference type="Proteomes" id="UP000183971">
    <property type="component" value="Unassembled WGS sequence"/>
</dbReference>
<protein>
    <recommendedName>
        <fullName evidence="4">Secreted protein</fullName>
    </recommendedName>
</protein>
<dbReference type="GeneID" id="42046241"/>